<feature type="domain" description="HTH araC/xylS-type" evidence="4">
    <location>
        <begin position="196"/>
        <end position="294"/>
    </location>
</feature>
<accession>A0A6I3LM12</accession>
<keyword evidence="1" id="KW-0805">Transcription regulation</keyword>
<sequence>MKKSIKKNSINDILEVLGDTPQTEGLHIYISKEDIKESPFPYPFRLDSYTLMIVLSGSSKIQFNLLDYTIQANDMVIISPHTVTHIKEIEDSISLITISFSMNFALSHSLNRTDANAFSFFASKAALSLRLKDEEVDNLVKITLLLHEKNTTTRSFYGKELLIHSFNLLMYQVAEIYSERYAETVTKMTRKEEVTSKFIKLLEENFKKERKVQFYSDALNLTAAHLSKILKEVSGKTTGELIDAAIITEACILLSNPDLTISQISNELNFSDQSFFGKFFKKHITLSPSEYRKKT</sequence>
<gene>
    <name evidence="5" type="ORF">GJV76_12315</name>
</gene>
<dbReference type="InterPro" id="IPR020449">
    <property type="entry name" value="Tscrpt_reg_AraC-type_HTH"/>
</dbReference>
<dbReference type="PANTHER" id="PTHR43280:SF32">
    <property type="entry name" value="TRANSCRIPTIONAL REGULATORY PROTEIN"/>
    <property type="match status" value="1"/>
</dbReference>
<dbReference type="PROSITE" id="PS01124">
    <property type="entry name" value="HTH_ARAC_FAMILY_2"/>
    <property type="match status" value="1"/>
</dbReference>
<dbReference type="SUPFAM" id="SSF51182">
    <property type="entry name" value="RmlC-like cupins"/>
    <property type="match status" value="1"/>
</dbReference>
<dbReference type="EMBL" id="WMJX01000033">
    <property type="protein sequence ID" value="MTG98904.1"/>
    <property type="molecule type" value="Genomic_DNA"/>
</dbReference>
<keyword evidence="6" id="KW-1185">Reference proteome</keyword>
<dbReference type="OrthoDB" id="632644at2"/>
<reference evidence="5 6" key="1">
    <citation type="submission" date="2019-11" db="EMBL/GenBank/DDBJ databases">
        <title>Genome of Strain BIT-d1.</title>
        <authorList>
            <person name="Yang Y."/>
        </authorList>
    </citation>
    <scope>NUCLEOTIDE SEQUENCE [LARGE SCALE GENOMIC DNA]</scope>
    <source>
        <strain evidence="5 6">BIT-d1</strain>
    </source>
</reference>
<dbReference type="GO" id="GO:0043565">
    <property type="term" value="F:sequence-specific DNA binding"/>
    <property type="evidence" value="ECO:0007669"/>
    <property type="project" value="InterPro"/>
</dbReference>
<name>A0A6I3LM12_9FLAO</name>
<organism evidence="5 6">
    <name type="scientific">Myroides albus</name>
    <dbReference type="NCBI Taxonomy" id="2562892"/>
    <lineage>
        <taxon>Bacteria</taxon>
        <taxon>Pseudomonadati</taxon>
        <taxon>Bacteroidota</taxon>
        <taxon>Flavobacteriia</taxon>
        <taxon>Flavobacteriales</taxon>
        <taxon>Flavobacteriaceae</taxon>
        <taxon>Myroides</taxon>
    </lineage>
</organism>
<evidence type="ECO:0000256" key="2">
    <source>
        <dbReference type="ARBA" id="ARBA00023125"/>
    </source>
</evidence>
<dbReference type="PRINTS" id="PR00032">
    <property type="entry name" value="HTHARAC"/>
</dbReference>
<dbReference type="SUPFAM" id="SSF46689">
    <property type="entry name" value="Homeodomain-like"/>
    <property type="match status" value="1"/>
</dbReference>
<dbReference type="InterPro" id="IPR011051">
    <property type="entry name" value="RmlC_Cupin_sf"/>
</dbReference>
<dbReference type="Proteomes" id="UP000438760">
    <property type="component" value="Unassembled WGS sequence"/>
</dbReference>
<dbReference type="SMART" id="SM00342">
    <property type="entry name" value="HTH_ARAC"/>
    <property type="match status" value="1"/>
</dbReference>
<dbReference type="AlphaFoldDB" id="A0A6I3LM12"/>
<dbReference type="RefSeq" id="WP_155092913.1">
    <property type="nucleotide sequence ID" value="NZ_WMJX01000033.1"/>
</dbReference>
<dbReference type="Gene3D" id="1.10.10.60">
    <property type="entry name" value="Homeodomain-like"/>
    <property type="match status" value="1"/>
</dbReference>
<evidence type="ECO:0000313" key="5">
    <source>
        <dbReference type="EMBL" id="MTG98904.1"/>
    </source>
</evidence>
<dbReference type="Pfam" id="PF12833">
    <property type="entry name" value="HTH_18"/>
    <property type="match status" value="1"/>
</dbReference>
<proteinExistence type="predicted"/>
<evidence type="ECO:0000256" key="1">
    <source>
        <dbReference type="ARBA" id="ARBA00023015"/>
    </source>
</evidence>
<keyword evidence="2" id="KW-0238">DNA-binding</keyword>
<dbReference type="PANTHER" id="PTHR43280">
    <property type="entry name" value="ARAC-FAMILY TRANSCRIPTIONAL REGULATOR"/>
    <property type="match status" value="1"/>
</dbReference>
<keyword evidence="3" id="KW-0804">Transcription</keyword>
<protein>
    <submittedName>
        <fullName evidence="5">Helix-turn-helix domain-containing protein</fullName>
    </submittedName>
</protein>
<evidence type="ECO:0000313" key="6">
    <source>
        <dbReference type="Proteomes" id="UP000438760"/>
    </source>
</evidence>
<evidence type="ECO:0000259" key="4">
    <source>
        <dbReference type="PROSITE" id="PS01124"/>
    </source>
</evidence>
<dbReference type="InterPro" id="IPR018060">
    <property type="entry name" value="HTH_AraC"/>
</dbReference>
<dbReference type="GO" id="GO:0003700">
    <property type="term" value="F:DNA-binding transcription factor activity"/>
    <property type="evidence" value="ECO:0007669"/>
    <property type="project" value="InterPro"/>
</dbReference>
<evidence type="ECO:0000256" key="3">
    <source>
        <dbReference type="ARBA" id="ARBA00023163"/>
    </source>
</evidence>
<comment type="caution">
    <text evidence="5">The sequence shown here is derived from an EMBL/GenBank/DDBJ whole genome shotgun (WGS) entry which is preliminary data.</text>
</comment>
<dbReference type="InterPro" id="IPR009057">
    <property type="entry name" value="Homeodomain-like_sf"/>
</dbReference>